<feature type="region of interest" description="Disordered" evidence="1">
    <location>
        <begin position="1"/>
        <end position="28"/>
    </location>
</feature>
<dbReference type="EMBL" id="JBHSZH010000002">
    <property type="protein sequence ID" value="MFC7079143.1"/>
    <property type="molecule type" value="Genomic_DNA"/>
</dbReference>
<dbReference type="AlphaFoldDB" id="A0ABD5WFY4"/>
<dbReference type="EMBL" id="JBHSZH010000002">
    <property type="protein sequence ID" value="MFC7079237.1"/>
    <property type="molecule type" value="Genomic_DNA"/>
</dbReference>
<accession>A0ABD5WFY4</accession>
<reference evidence="4" key="2">
    <citation type="journal article" date="2019" name="Int. J. Syst. Evol. Microbiol.">
        <title>The Global Catalogue of Microorganisms (GCM) 10K type strain sequencing project: providing services to taxonomists for standard genome sequencing and annotation.</title>
        <authorList>
            <consortium name="The Broad Institute Genomics Platform"/>
            <consortium name="The Broad Institute Genome Sequencing Center for Infectious Disease"/>
            <person name="Wu L."/>
            <person name="Ma J."/>
        </authorList>
    </citation>
    <scope>NUCLEOTIDE SEQUENCE [LARGE SCALE GENOMIC DNA]</scope>
    <source>
        <strain evidence="4">DT72</strain>
    </source>
</reference>
<reference evidence="2" key="3">
    <citation type="submission" date="2024-09" db="EMBL/GenBank/DDBJ databases">
        <authorList>
            <person name="Sun Q."/>
        </authorList>
    </citation>
    <scope>NUCLEOTIDE SEQUENCE</scope>
    <source>
        <strain evidence="2">CCM 7472</strain>
    </source>
</reference>
<comment type="caution">
    <text evidence="2">The sequence shown here is derived from an EMBL/GenBank/DDBJ whole genome shotgun (WGS) entry which is preliminary data.</text>
</comment>
<evidence type="ECO:0000313" key="3">
    <source>
        <dbReference type="EMBL" id="MFC7079237.1"/>
    </source>
</evidence>
<name>A0ABD5WFY4_9EURY</name>
<reference evidence="2" key="1">
    <citation type="journal article" date="2014" name="Int. J. Syst. Evol. Microbiol.">
        <title>Complete genome sequence of Corynebacterium casei LMG S-19264T (=DSM 44701T), isolated from a smear-ripened cheese.</title>
        <authorList>
            <consortium name="US DOE Joint Genome Institute (JGI-PGF)"/>
            <person name="Walter F."/>
            <person name="Albersmeier A."/>
            <person name="Kalinowski J."/>
            <person name="Ruckert C."/>
        </authorList>
    </citation>
    <scope>NUCLEOTIDE SEQUENCE [LARGE SCALE GENOMIC DNA]</scope>
    <source>
        <strain evidence="2">CCM 7472</strain>
    </source>
</reference>
<dbReference type="RefSeq" id="WP_276282775.1">
    <property type="nucleotide sequence ID" value="NZ_CP119812.1"/>
</dbReference>
<evidence type="ECO:0000313" key="2">
    <source>
        <dbReference type="EMBL" id="MFC7079143.1"/>
    </source>
</evidence>
<sequence>MRTGSSGVSESDDCAGDVDAEDCSLGDSGRGTVAVLFGEFEGTDAASG</sequence>
<dbReference type="Proteomes" id="UP001596407">
    <property type="component" value="Unassembled WGS sequence"/>
</dbReference>
<dbReference type="GeneID" id="79305844"/>
<feature type="compositionally biased region" description="Acidic residues" evidence="1">
    <location>
        <begin position="10"/>
        <end position="24"/>
    </location>
</feature>
<keyword evidence="4" id="KW-1185">Reference proteome</keyword>
<organism evidence="2 4">
    <name type="scientific">Halorussus caseinilyticus</name>
    <dbReference type="NCBI Taxonomy" id="3034025"/>
    <lineage>
        <taxon>Archaea</taxon>
        <taxon>Methanobacteriati</taxon>
        <taxon>Methanobacteriota</taxon>
        <taxon>Stenosarchaea group</taxon>
        <taxon>Halobacteria</taxon>
        <taxon>Halobacteriales</taxon>
        <taxon>Haladaptataceae</taxon>
        <taxon>Halorussus</taxon>
    </lineage>
</organism>
<protein>
    <submittedName>
        <fullName evidence="2">Uncharacterized protein</fullName>
    </submittedName>
</protein>
<evidence type="ECO:0000313" key="4">
    <source>
        <dbReference type="Proteomes" id="UP001596407"/>
    </source>
</evidence>
<proteinExistence type="predicted"/>
<evidence type="ECO:0000256" key="1">
    <source>
        <dbReference type="SAM" id="MobiDB-lite"/>
    </source>
</evidence>
<gene>
    <name evidence="2" type="ORF">ACFQJ6_02310</name>
    <name evidence="3" type="ORF">ACFQJ6_02865</name>
</gene>